<dbReference type="Gene3D" id="3.10.350.10">
    <property type="entry name" value="LysM domain"/>
    <property type="match status" value="1"/>
</dbReference>
<feature type="domain" description="LysM" evidence="2">
    <location>
        <begin position="244"/>
        <end position="293"/>
    </location>
</feature>
<dbReference type="Pfam" id="PF08924">
    <property type="entry name" value="Rv2525c_GlyHyd-like"/>
    <property type="match status" value="1"/>
</dbReference>
<dbReference type="SMART" id="SM00257">
    <property type="entry name" value="LysM"/>
    <property type="match status" value="1"/>
</dbReference>
<sequence length="294" mass="32419">MALHVFDRGVDYADFDPKPIGGPAARGAKFIIRYSAGAGSKLAKTQWKLCGKDELRRLLDAGYDVIANSEWYESRVTEGREAGAADGAADLAFWRKRGLARGASIYVSWDEGQPNRHEHDRLAAYLTAYQKALDGRYHVDLYAGDVAIAAMRSRGLIRYGWRAMSDAWSDNGHFYKPGADWRDYAEKVRQVSKAHIWQNGNRWFKGQADENVILRLPVGSHREAAGEAPAVTGTTPEKPPAGPRVHTVVSGDTMSGIARAWHVSLADLKRANPHAGHPPGNFDLIRPGDKIVHP</sequence>
<dbReference type="Pfam" id="PF01476">
    <property type="entry name" value="LysM"/>
    <property type="match status" value="1"/>
</dbReference>
<dbReference type="CDD" id="cd00118">
    <property type="entry name" value="LysM"/>
    <property type="match status" value="1"/>
</dbReference>
<organism evidence="3 4">
    <name type="scientific">Actinoplanes ianthinogenes</name>
    <dbReference type="NCBI Taxonomy" id="122358"/>
    <lineage>
        <taxon>Bacteria</taxon>
        <taxon>Bacillati</taxon>
        <taxon>Actinomycetota</taxon>
        <taxon>Actinomycetes</taxon>
        <taxon>Micromonosporales</taxon>
        <taxon>Micromonosporaceae</taxon>
        <taxon>Actinoplanes</taxon>
    </lineage>
</organism>
<protein>
    <recommendedName>
        <fullName evidence="2">LysM domain-containing protein</fullName>
    </recommendedName>
</protein>
<accession>A0ABN6C3P7</accession>
<dbReference type="InterPro" id="IPR036779">
    <property type="entry name" value="LysM_dom_sf"/>
</dbReference>
<evidence type="ECO:0000313" key="3">
    <source>
        <dbReference type="EMBL" id="BCJ39812.1"/>
    </source>
</evidence>
<gene>
    <name evidence="3" type="ORF">Aiant_04690</name>
</gene>
<dbReference type="RefSeq" id="WP_189330702.1">
    <property type="nucleotide sequence ID" value="NZ_AP023356.1"/>
</dbReference>
<dbReference type="SUPFAM" id="SSF54106">
    <property type="entry name" value="LysM domain"/>
    <property type="match status" value="1"/>
</dbReference>
<dbReference type="EMBL" id="AP023356">
    <property type="protein sequence ID" value="BCJ39812.1"/>
    <property type="molecule type" value="Genomic_DNA"/>
</dbReference>
<keyword evidence="4" id="KW-1185">Reference proteome</keyword>
<evidence type="ECO:0000259" key="2">
    <source>
        <dbReference type="PROSITE" id="PS51782"/>
    </source>
</evidence>
<dbReference type="Gene3D" id="3.20.20.80">
    <property type="entry name" value="Glycosidases"/>
    <property type="match status" value="1"/>
</dbReference>
<dbReference type="InterPro" id="IPR018392">
    <property type="entry name" value="LysM"/>
</dbReference>
<reference evidence="3 4" key="1">
    <citation type="submission" date="2020-08" db="EMBL/GenBank/DDBJ databases">
        <title>Whole genome shotgun sequence of Actinoplanes ianthinogenes NBRC 13996.</title>
        <authorList>
            <person name="Komaki H."/>
            <person name="Tamura T."/>
        </authorList>
    </citation>
    <scope>NUCLEOTIDE SEQUENCE [LARGE SCALE GENOMIC DNA]</scope>
    <source>
        <strain evidence="3 4">NBRC 13996</strain>
    </source>
</reference>
<proteinExistence type="predicted"/>
<dbReference type="Proteomes" id="UP000676967">
    <property type="component" value="Chromosome"/>
</dbReference>
<name>A0ABN6C3P7_9ACTN</name>
<evidence type="ECO:0000313" key="4">
    <source>
        <dbReference type="Proteomes" id="UP000676967"/>
    </source>
</evidence>
<dbReference type="InterPro" id="IPR015020">
    <property type="entry name" value="Rv2525c-like_Glyco_Hydro-like"/>
</dbReference>
<evidence type="ECO:0000256" key="1">
    <source>
        <dbReference type="SAM" id="MobiDB-lite"/>
    </source>
</evidence>
<feature type="region of interest" description="Disordered" evidence="1">
    <location>
        <begin position="272"/>
        <end position="294"/>
    </location>
</feature>
<feature type="region of interest" description="Disordered" evidence="1">
    <location>
        <begin position="224"/>
        <end position="249"/>
    </location>
</feature>
<dbReference type="PROSITE" id="PS51782">
    <property type="entry name" value="LYSM"/>
    <property type="match status" value="1"/>
</dbReference>